<proteinExistence type="predicted"/>
<evidence type="ECO:0000313" key="2">
    <source>
        <dbReference type="EMBL" id="KAG0325129.1"/>
    </source>
</evidence>
<feature type="region of interest" description="Disordered" evidence="1">
    <location>
        <begin position="547"/>
        <end position="572"/>
    </location>
</feature>
<organism evidence="2 3">
    <name type="scientific">Dissophora globulifera</name>
    <dbReference type="NCBI Taxonomy" id="979702"/>
    <lineage>
        <taxon>Eukaryota</taxon>
        <taxon>Fungi</taxon>
        <taxon>Fungi incertae sedis</taxon>
        <taxon>Mucoromycota</taxon>
        <taxon>Mortierellomycotina</taxon>
        <taxon>Mortierellomycetes</taxon>
        <taxon>Mortierellales</taxon>
        <taxon>Mortierellaceae</taxon>
        <taxon>Dissophora</taxon>
    </lineage>
</organism>
<dbReference type="PANTHER" id="PTHR14494">
    <property type="entry name" value="ALADIN/ADRACALIN/AAAS"/>
    <property type="match status" value="1"/>
</dbReference>
<dbReference type="InterPro" id="IPR015943">
    <property type="entry name" value="WD40/YVTN_repeat-like_dom_sf"/>
</dbReference>
<keyword evidence="3" id="KW-1185">Reference proteome</keyword>
<dbReference type="AlphaFoldDB" id="A0A9P6RT96"/>
<protein>
    <recommendedName>
        <fullName evidence="4">Anaphase-promoting complex subunit 4 WD40 domain-containing protein</fullName>
    </recommendedName>
</protein>
<dbReference type="SUPFAM" id="SSF50978">
    <property type="entry name" value="WD40 repeat-like"/>
    <property type="match status" value="1"/>
</dbReference>
<reference evidence="2" key="1">
    <citation type="journal article" date="2020" name="Fungal Divers.">
        <title>Resolving the Mortierellaceae phylogeny through synthesis of multi-gene phylogenetics and phylogenomics.</title>
        <authorList>
            <person name="Vandepol N."/>
            <person name="Liber J."/>
            <person name="Desiro A."/>
            <person name="Na H."/>
            <person name="Kennedy M."/>
            <person name="Barry K."/>
            <person name="Grigoriev I.V."/>
            <person name="Miller A.N."/>
            <person name="O'Donnell K."/>
            <person name="Stajich J.E."/>
            <person name="Bonito G."/>
        </authorList>
    </citation>
    <scope>NUCLEOTIDE SEQUENCE</scope>
    <source>
        <strain evidence="2">REB-010B</strain>
    </source>
</reference>
<dbReference type="OrthoDB" id="10251741at2759"/>
<dbReference type="GO" id="GO:0006913">
    <property type="term" value="P:nucleocytoplasmic transport"/>
    <property type="evidence" value="ECO:0007669"/>
    <property type="project" value="TreeGrafter"/>
</dbReference>
<dbReference type="Gene3D" id="2.130.10.10">
    <property type="entry name" value="YVTN repeat-like/Quinoprotein amine dehydrogenase"/>
    <property type="match status" value="2"/>
</dbReference>
<dbReference type="InterPro" id="IPR045139">
    <property type="entry name" value="Aladin"/>
</dbReference>
<accession>A0A9P6RT96</accession>
<sequence length="612" mass="68671">MNHAAEKKKCLLFIGVDELRLPSKGYITIGESNSALVDVSGPQDPTLRNFIKKHGNLKAALTMPSRNTHIPHHHKFNAAVEELLDETRSSGLIPQPVLDRIEELSKQWDLDAIADTLGVVWKKAWDLYNSLAGTYGTVIRHDKLAKLLIRKIAWHPHQPLLAIALWNDTVWVYDLSVEAWYSCGLSYPVQSRIMSLEWKPMSGVVLAVGCAGGVALWNVYRDHNSSQSSGTWKESNASNNRPSESLSELYAKPSQGANHGRDTAWVGLNLFTDLEGGVNHLSWNPRGELLAVGSEHSSTVYIRDGTSKNLTELRLNHWPTPPHAVRNLESLAETVSNIKNILGSATTFTQPPTTIRPTHEQGFYGPTVCHLSWSPCGLYLLVAYRSEVLRIYEAATGEYVEIKDLKGSVQCACWTPDGRNVIYSLQDDDILRALHFEKRSGDLDWIPLNFARISLQYENIEAYKSGLRSLNKDSDEYERIRDIYWARFGGRRVDELEPFGPIEELALDAAGERLAVRFRDTELVAIVAVKSTGRMLRDRDIFTPIGLAQGPGWDGEQPDGEEEEEHGHNPKPITMAFNKQHDGSSLLTMAWESGQITFMPFYYSALKENEDL</sequence>
<dbReference type="GO" id="GO:0005643">
    <property type="term" value="C:nuclear pore"/>
    <property type="evidence" value="ECO:0007669"/>
    <property type="project" value="TreeGrafter"/>
</dbReference>
<dbReference type="InterPro" id="IPR036322">
    <property type="entry name" value="WD40_repeat_dom_sf"/>
</dbReference>
<evidence type="ECO:0000256" key="1">
    <source>
        <dbReference type="SAM" id="MobiDB-lite"/>
    </source>
</evidence>
<dbReference type="EMBL" id="JAAAIP010000124">
    <property type="protein sequence ID" value="KAG0325129.1"/>
    <property type="molecule type" value="Genomic_DNA"/>
</dbReference>
<dbReference type="InterPro" id="IPR001680">
    <property type="entry name" value="WD40_rpt"/>
</dbReference>
<comment type="caution">
    <text evidence="2">The sequence shown here is derived from an EMBL/GenBank/DDBJ whole genome shotgun (WGS) entry which is preliminary data.</text>
</comment>
<gene>
    <name evidence="2" type="ORF">BGZ99_001039</name>
</gene>
<evidence type="ECO:0008006" key="4">
    <source>
        <dbReference type="Google" id="ProtNLM"/>
    </source>
</evidence>
<dbReference type="SMART" id="SM00320">
    <property type="entry name" value="WD40"/>
    <property type="match status" value="5"/>
</dbReference>
<evidence type="ECO:0000313" key="3">
    <source>
        <dbReference type="Proteomes" id="UP000738325"/>
    </source>
</evidence>
<feature type="region of interest" description="Disordered" evidence="1">
    <location>
        <begin position="226"/>
        <end position="246"/>
    </location>
</feature>
<dbReference type="Pfam" id="PF00400">
    <property type="entry name" value="WD40"/>
    <property type="match status" value="1"/>
</dbReference>
<dbReference type="PANTHER" id="PTHR14494:SF0">
    <property type="entry name" value="ALADIN"/>
    <property type="match status" value="1"/>
</dbReference>
<dbReference type="Proteomes" id="UP000738325">
    <property type="component" value="Unassembled WGS sequence"/>
</dbReference>
<name>A0A9P6RT96_9FUNG</name>